<evidence type="ECO:0000256" key="6">
    <source>
        <dbReference type="ARBA" id="ARBA00038076"/>
    </source>
</evidence>
<name>A0A316F3B2_9ACTN</name>
<feature type="transmembrane region" description="Helical" evidence="7">
    <location>
        <begin position="429"/>
        <end position="447"/>
    </location>
</feature>
<dbReference type="GO" id="GO:0005886">
    <property type="term" value="C:plasma membrane"/>
    <property type="evidence" value="ECO:0007669"/>
    <property type="project" value="UniProtKB-SubCell"/>
</dbReference>
<feature type="transmembrane region" description="Helical" evidence="7">
    <location>
        <begin position="355"/>
        <end position="380"/>
    </location>
</feature>
<evidence type="ECO:0000259" key="8">
    <source>
        <dbReference type="Pfam" id="PF02687"/>
    </source>
</evidence>
<accession>A0A316F3B2</accession>
<protein>
    <submittedName>
        <fullName evidence="9">Putative ABC transport system permease protein</fullName>
    </submittedName>
</protein>
<feature type="domain" description="ABC3 transporter permease C-terminal" evidence="8">
    <location>
        <begin position="265"/>
        <end position="383"/>
    </location>
</feature>
<keyword evidence="2" id="KW-1003">Cell membrane</keyword>
<dbReference type="EMBL" id="QGGR01000022">
    <property type="protein sequence ID" value="PWK39437.1"/>
    <property type="molecule type" value="Genomic_DNA"/>
</dbReference>
<feature type="transmembrane region" description="Helical" evidence="7">
    <location>
        <begin position="308"/>
        <end position="328"/>
    </location>
</feature>
<feature type="transmembrane region" description="Helical" evidence="7">
    <location>
        <begin position="21"/>
        <end position="43"/>
    </location>
</feature>
<comment type="subcellular location">
    <subcellularLocation>
        <location evidence="1">Cell membrane</location>
        <topology evidence="1">Multi-pass membrane protein</topology>
    </subcellularLocation>
</comment>
<evidence type="ECO:0000256" key="3">
    <source>
        <dbReference type="ARBA" id="ARBA00022692"/>
    </source>
</evidence>
<dbReference type="AlphaFoldDB" id="A0A316F3B2"/>
<dbReference type="RefSeq" id="WP_109600571.1">
    <property type="nucleotide sequence ID" value="NZ_BONA01000075.1"/>
</dbReference>
<evidence type="ECO:0000256" key="4">
    <source>
        <dbReference type="ARBA" id="ARBA00022989"/>
    </source>
</evidence>
<feature type="transmembrane region" description="Helical" evidence="7">
    <location>
        <begin position="650"/>
        <end position="680"/>
    </location>
</feature>
<dbReference type="InterPro" id="IPR050250">
    <property type="entry name" value="Macrolide_Exporter_MacB"/>
</dbReference>
<gene>
    <name evidence="9" type="ORF">BC793_1229</name>
</gene>
<dbReference type="GO" id="GO:0022857">
    <property type="term" value="F:transmembrane transporter activity"/>
    <property type="evidence" value="ECO:0007669"/>
    <property type="project" value="TreeGrafter"/>
</dbReference>
<organism evidence="9 10">
    <name type="scientific">Actinoplanes xinjiangensis</name>
    <dbReference type="NCBI Taxonomy" id="512350"/>
    <lineage>
        <taxon>Bacteria</taxon>
        <taxon>Bacillati</taxon>
        <taxon>Actinomycetota</taxon>
        <taxon>Actinomycetes</taxon>
        <taxon>Micromonosporales</taxon>
        <taxon>Micromonosporaceae</taxon>
        <taxon>Actinoplanes</taxon>
    </lineage>
</organism>
<evidence type="ECO:0000256" key="1">
    <source>
        <dbReference type="ARBA" id="ARBA00004651"/>
    </source>
</evidence>
<dbReference type="PANTHER" id="PTHR30572:SF4">
    <property type="entry name" value="ABC TRANSPORTER PERMEASE YTRF"/>
    <property type="match status" value="1"/>
</dbReference>
<dbReference type="Pfam" id="PF02687">
    <property type="entry name" value="FtsX"/>
    <property type="match status" value="2"/>
</dbReference>
<evidence type="ECO:0000313" key="10">
    <source>
        <dbReference type="Proteomes" id="UP000245697"/>
    </source>
</evidence>
<dbReference type="OrthoDB" id="9780560at2"/>
<evidence type="ECO:0000313" key="9">
    <source>
        <dbReference type="EMBL" id="PWK39437.1"/>
    </source>
</evidence>
<dbReference type="Proteomes" id="UP000245697">
    <property type="component" value="Unassembled WGS sequence"/>
</dbReference>
<evidence type="ECO:0000256" key="2">
    <source>
        <dbReference type="ARBA" id="ARBA00022475"/>
    </source>
</evidence>
<reference evidence="9 10" key="1">
    <citation type="submission" date="2018-05" db="EMBL/GenBank/DDBJ databases">
        <title>Genomic Encyclopedia of Archaeal and Bacterial Type Strains, Phase II (KMG-II): from individual species to whole genera.</title>
        <authorList>
            <person name="Goeker M."/>
        </authorList>
    </citation>
    <scope>NUCLEOTIDE SEQUENCE [LARGE SCALE GENOMIC DNA]</scope>
    <source>
        <strain evidence="9 10">DSM 45184</strain>
    </source>
</reference>
<feature type="transmembrane region" description="Helical" evidence="7">
    <location>
        <begin position="264"/>
        <end position="287"/>
    </location>
</feature>
<dbReference type="InterPro" id="IPR003838">
    <property type="entry name" value="ABC3_permease_C"/>
</dbReference>
<feature type="transmembrane region" description="Helical" evidence="7">
    <location>
        <begin position="701"/>
        <end position="730"/>
    </location>
</feature>
<evidence type="ECO:0000256" key="5">
    <source>
        <dbReference type="ARBA" id="ARBA00023136"/>
    </source>
</evidence>
<keyword evidence="10" id="KW-1185">Reference proteome</keyword>
<sequence length="786" mass="82203">MTGVRSRKVARDLRRRWGRTTVVVAAMGLAVLAVTAVSTSYAVARSQQRTGYLATDPPSATISARGVTPAAAEQVRAVPGVAAADTSRTLTARIRQPGARQWEPLRLTVRDSYAGNRIARLTPRDGAWPPVDGQIVLEQSGLRLLDDIGSGEHVEVELPGLPVRTVPIAGTASDPGLPPSWVEGMVYGYVTPQTVAGFGFAATPAEVRILVDGDRTDAAHIRSVADAVAQRLTAAGVSVTTVDVPEPGAHPHQEIMNGMLRLELLFGALALLLSVLLIVTVVSGLLAGQVREIGTMKAVGATWQQIAGGYLAGTTVLAVAACLIGWPLGRLAGLGFVGFIAEFMNFEVTDDSMPWWLIIAQLTAGIVVPLLVAAVLLIRACRVAPVAAMRDHGVTAPRIAGGGRLARGTRLPRLPLLGVRNAVRRRGRLVLASAALAVGGAMFMAAFNVSDGLADTFVEQTIAAEPYDLTVMLDRPYPVDRLERAVTAVPGIARAEIWTSAPATFPAGRTGQISGVPSASLDLRLKLTAGRWLQPGEQRAMVLSADYAQENPGATVGSTLTTRTGDQETGWTIVGVAVQVGSPSAWVDRDELAAASGTAGTADTIRLISQAVDPAPLRQDLEKALTGGGMAVAGVRTQDDIRKVLVAHQIIFVVFLNLVTVISVVVGGLGLATILTVSITERTREIGVLRSLGATDRAVRGLILAEAVTIGVVSWLVAAVVLAVPATLAFGSIFGDLLLNTPLAVTANGFAVVGWLLLVCGICVVAALLPARRAARMTVRQALAYE</sequence>
<comment type="caution">
    <text evidence="9">The sequence shown here is derived from an EMBL/GenBank/DDBJ whole genome shotgun (WGS) entry which is preliminary data.</text>
</comment>
<proteinExistence type="inferred from homology"/>
<keyword evidence="3 7" id="KW-0812">Transmembrane</keyword>
<feature type="domain" description="ABC3 transporter permease C-terminal" evidence="8">
    <location>
        <begin position="658"/>
        <end position="778"/>
    </location>
</feature>
<comment type="similarity">
    <text evidence="6">Belongs to the ABC-4 integral membrane protein family.</text>
</comment>
<evidence type="ECO:0000256" key="7">
    <source>
        <dbReference type="SAM" id="Phobius"/>
    </source>
</evidence>
<feature type="transmembrane region" description="Helical" evidence="7">
    <location>
        <begin position="750"/>
        <end position="771"/>
    </location>
</feature>
<dbReference type="PANTHER" id="PTHR30572">
    <property type="entry name" value="MEMBRANE COMPONENT OF TRANSPORTER-RELATED"/>
    <property type="match status" value="1"/>
</dbReference>
<keyword evidence="5 7" id="KW-0472">Membrane</keyword>
<keyword evidence="4 7" id="KW-1133">Transmembrane helix</keyword>